<gene>
    <name evidence="1" type="ORF">HERILL_LOCUS11434</name>
</gene>
<organism evidence="1 2">
    <name type="scientific">Hermetia illucens</name>
    <name type="common">Black soldier fly</name>
    <dbReference type="NCBI Taxonomy" id="343691"/>
    <lineage>
        <taxon>Eukaryota</taxon>
        <taxon>Metazoa</taxon>
        <taxon>Ecdysozoa</taxon>
        <taxon>Arthropoda</taxon>
        <taxon>Hexapoda</taxon>
        <taxon>Insecta</taxon>
        <taxon>Pterygota</taxon>
        <taxon>Neoptera</taxon>
        <taxon>Endopterygota</taxon>
        <taxon>Diptera</taxon>
        <taxon>Brachycera</taxon>
        <taxon>Stratiomyomorpha</taxon>
        <taxon>Stratiomyidae</taxon>
        <taxon>Hermetiinae</taxon>
        <taxon>Hermetia</taxon>
    </lineage>
</organism>
<dbReference type="EMBL" id="LR899012">
    <property type="protein sequence ID" value="CAD7088841.1"/>
    <property type="molecule type" value="Genomic_DNA"/>
</dbReference>
<keyword evidence="2" id="KW-1185">Reference proteome</keyword>
<name>A0A7R8UYI2_HERIL</name>
<evidence type="ECO:0000313" key="2">
    <source>
        <dbReference type="Proteomes" id="UP000594454"/>
    </source>
</evidence>
<dbReference type="InParanoid" id="A0A7R8UYI2"/>
<sequence>MVARQFLNSVRSVRTYAGVAKMWNSSSYNDNFSAGVVQPRFRERRVECTHCNEVFTKLNHNDIKQHYRKPHSSHHKICSECAGKVYSYRDLVFEENCLYHKCTTK</sequence>
<accession>A0A7R8UYI2</accession>
<reference evidence="1 2" key="1">
    <citation type="submission" date="2020-11" db="EMBL/GenBank/DDBJ databases">
        <authorList>
            <person name="Wallbank WR R."/>
            <person name="Pardo Diaz C."/>
            <person name="Kozak K."/>
            <person name="Martin S."/>
            <person name="Jiggins C."/>
            <person name="Moest M."/>
            <person name="Warren A I."/>
            <person name="Generalovic N T."/>
            <person name="Byers J.R.P. K."/>
            <person name="Montejo-Kovacevich G."/>
            <person name="Yen C E."/>
        </authorList>
    </citation>
    <scope>NUCLEOTIDE SEQUENCE [LARGE SCALE GENOMIC DNA]</scope>
</reference>
<dbReference type="Proteomes" id="UP000594454">
    <property type="component" value="Chromosome 4"/>
</dbReference>
<protein>
    <submittedName>
        <fullName evidence="1">Uncharacterized protein</fullName>
    </submittedName>
</protein>
<dbReference type="AlphaFoldDB" id="A0A7R8UYI2"/>
<proteinExistence type="predicted"/>
<evidence type="ECO:0000313" key="1">
    <source>
        <dbReference type="EMBL" id="CAD7088841.1"/>
    </source>
</evidence>